<sequence>METAIAHEPDMDRRIAERLKSLRAERGWSLDELARRSTVSRATLSRLENAEVSPTAQVLGRLCAAFGLPLSRLMLMVEQDFDAVVRRDAQPIWRDPENGFVRRSVSPPSRELTGEVIECQLAAGVRIHYPVPPRHGLEHHLCLLEGELRVSVSGHPHDLRPGDCLRYRLSGESLFETPSETGARYLLFIL</sequence>
<dbReference type="AlphaFoldDB" id="A0A839AG71"/>
<protein>
    <submittedName>
        <fullName evidence="3">Helix-turn-helix transcriptional regulator</fullName>
    </submittedName>
</protein>
<dbReference type="InterPro" id="IPR050807">
    <property type="entry name" value="TransReg_Diox_bact_type"/>
</dbReference>
<dbReference type="GO" id="GO:0003677">
    <property type="term" value="F:DNA binding"/>
    <property type="evidence" value="ECO:0007669"/>
    <property type="project" value="UniProtKB-KW"/>
</dbReference>
<gene>
    <name evidence="3" type="ORF">H2509_11590</name>
</gene>
<evidence type="ECO:0000313" key="4">
    <source>
        <dbReference type="Proteomes" id="UP000541109"/>
    </source>
</evidence>
<feature type="domain" description="HTH cro/C1-type" evidence="2">
    <location>
        <begin position="19"/>
        <end position="73"/>
    </location>
</feature>
<dbReference type="GO" id="GO:0005829">
    <property type="term" value="C:cytosol"/>
    <property type="evidence" value="ECO:0007669"/>
    <property type="project" value="TreeGrafter"/>
</dbReference>
<comment type="caution">
    <text evidence="3">The sequence shown here is derived from an EMBL/GenBank/DDBJ whole genome shotgun (WGS) entry which is preliminary data.</text>
</comment>
<reference evidence="3 4" key="1">
    <citation type="submission" date="2020-07" db="EMBL/GenBank/DDBJ databases">
        <title>Stappia sp., F7233, whole genome shotgun sequencing project.</title>
        <authorList>
            <person name="Jiang S."/>
            <person name="Liu Z.W."/>
            <person name="Du Z.J."/>
        </authorList>
    </citation>
    <scope>NUCLEOTIDE SEQUENCE [LARGE SCALE GENOMIC DNA]</scope>
    <source>
        <strain evidence="3 4">F7233</strain>
    </source>
</reference>
<dbReference type="SUPFAM" id="SSF47413">
    <property type="entry name" value="lambda repressor-like DNA-binding domains"/>
    <property type="match status" value="1"/>
</dbReference>
<evidence type="ECO:0000259" key="2">
    <source>
        <dbReference type="PROSITE" id="PS50943"/>
    </source>
</evidence>
<dbReference type="PANTHER" id="PTHR46797">
    <property type="entry name" value="HTH-TYPE TRANSCRIPTIONAL REGULATOR"/>
    <property type="match status" value="1"/>
</dbReference>
<accession>A0A839AG71</accession>
<name>A0A839AG71_9HYPH</name>
<organism evidence="3 4">
    <name type="scientific">Stappia albiluteola</name>
    <dbReference type="NCBI Taxonomy" id="2758565"/>
    <lineage>
        <taxon>Bacteria</taxon>
        <taxon>Pseudomonadati</taxon>
        <taxon>Pseudomonadota</taxon>
        <taxon>Alphaproteobacteria</taxon>
        <taxon>Hyphomicrobiales</taxon>
        <taxon>Stappiaceae</taxon>
        <taxon>Stappia</taxon>
    </lineage>
</organism>
<dbReference type="GO" id="GO:0003700">
    <property type="term" value="F:DNA-binding transcription factor activity"/>
    <property type="evidence" value="ECO:0007669"/>
    <property type="project" value="TreeGrafter"/>
</dbReference>
<dbReference type="CDD" id="cd00093">
    <property type="entry name" value="HTH_XRE"/>
    <property type="match status" value="1"/>
</dbReference>
<dbReference type="SUPFAM" id="SSF51182">
    <property type="entry name" value="RmlC-like cupins"/>
    <property type="match status" value="1"/>
</dbReference>
<dbReference type="CDD" id="cd02209">
    <property type="entry name" value="cupin_XRE_C"/>
    <property type="match status" value="1"/>
</dbReference>
<dbReference type="SMART" id="SM00530">
    <property type="entry name" value="HTH_XRE"/>
    <property type="match status" value="1"/>
</dbReference>
<dbReference type="RefSeq" id="WP_182165427.1">
    <property type="nucleotide sequence ID" value="NZ_JACFXV010000053.1"/>
</dbReference>
<dbReference type="InterPro" id="IPR010982">
    <property type="entry name" value="Lambda_DNA-bd_dom_sf"/>
</dbReference>
<dbReference type="InterPro" id="IPR001387">
    <property type="entry name" value="Cro/C1-type_HTH"/>
</dbReference>
<keyword evidence="4" id="KW-1185">Reference proteome</keyword>
<dbReference type="Gene3D" id="1.10.260.40">
    <property type="entry name" value="lambda repressor-like DNA-binding domains"/>
    <property type="match status" value="1"/>
</dbReference>
<keyword evidence="1" id="KW-0238">DNA-binding</keyword>
<dbReference type="InterPro" id="IPR014710">
    <property type="entry name" value="RmlC-like_jellyroll"/>
</dbReference>
<dbReference type="Pfam" id="PF01381">
    <property type="entry name" value="HTH_3"/>
    <property type="match status" value="1"/>
</dbReference>
<evidence type="ECO:0000256" key="1">
    <source>
        <dbReference type="ARBA" id="ARBA00023125"/>
    </source>
</evidence>
<dbReference type="Proteomes" id="UP000541109">
    <property type="component" value="Unassembled WGS sequence"/>
</dbReference>
<dbReference type="PROSITE" id="PS50943">
    <property type="entry name" value="HTH_CROC1"/>
    <property type="match status" value="1"/>
</dbReference>
<evidence type="ECO:0000313" key="3">
    <source>
        <dbReference type="EMBL" id="MBA5777767.1"/>
    </source>
</evidence>
<dbReference type="PANTHER" id="PTHR46797:SF10">
    <property type="entry name" value="BLR1115 PROTEIN"/>
    <property type="match status" value="1"/>
</dbReference>
<dbReference type="InterPro" id="IPR011051">
    <property type="entry name" value="RmlC_Cupin_sf"/>
</dbReference>
<proteinExistence type="predicted"/>
<dbReference type="EMBL" id="JACFXV010000053">
    <property type="protein sequence ID" value="MBA5777767.1"/>
    <property type="molecule type" value="Genomic_DNA"/>
</dbReference>
<dbReference type="Gene3D" id="2.60.120.10">
    <property type="entry name" value="Jelly Rolls"/>
    <property type="match status" value="1"/>
</dbReference>